<reference evidence="2" key="1">
    <citation type="submission" date="2018-11" db="EMBL/GenBank/DDBJ databases">
        <authorList>
            <consortium name="Pathogen Informatics"/>
        </authorList>
    </citation>
    <scope>NUCLEOTIDE SEQUENCE</scope>
</reference>
<protein>
    <submittedName>
        <fullName evidence="2">Uncharacterized protein</fullName>
    </submittedName>
</protein>
<feature type="compositionally biased region" description="Low complexity" evidence="1">
    <location>
        <begin position="28"/>
        <end position="45"/>
    </location>
</feature>
<sequence length="214" mass="22450">MFELHIKCLRLPKSPLPNTTSEVPAVGASANSSTATESAKTAVSSGSKAAARSSVGTDRMPLPDTGRLNLHACCPPGSWIPPAGCTSRCRIRLLICLQPVSSAGHPTGSGAGQTVDAIAKFTKTGLESWNNVEPNCRNHEAGGGVSHGSLDENSGVSGVLTEVVYPEQERGPERQDYQLAINDYWQAGHKDGVRVEMGQDNIDKGGEDITALGE</sequence>
<dbReference type="EMBL" id="CAAALY010245980">
    <property type="protein sequence ID" value="VEL33548.1"/>
    <property type="molecule type" value="Genomic_DNA"/>
</dbReference>
<evidence type="ECO:0000256" key="1">
    <source>
        <dbReference type="SAM" id="MobiDB-lite"/>
    </source>
</evidence>
<evidence type="ECO:0000313" key="2">
    <source>
        <dbReference type="EMBL" id="VEL33548.1"/>
    </source>
</evidence>
<name>A0A3S5B4P3_9PLAT</name>
<dbReference type="AlphaFoldDB" id="A0A3S5B4P3"/>
<gene>
    <name evidence="2" type="ORF">PXEA_LOCUS26988</name>
</gene>
<organism evidence="2 3">
    <name type="scientific">Protopolystoma xenopodis</name>
    <dbReference type="NCBI Taxonomy" id="117903"/>
    <lineage>
        <taxon>Eukaryota</taxon>
        <taxon>Metazoa</taxon>
        <taxon>Spiralia</taxon>
        <taxon>Lophotrochozoa</taxon>
        <taxon>Platyhelminthes</taxon>
        <taxon>Monogenea</taxon>
        <taxon>Polyopisthocotylea</taxon>
        <taxon>Polystomatidea</taxon>
        <taxon>Polystomatidae</taxon>
        <taxon>Protopolystoma</taxon>
    </lineage>
</organism>
<evidence type="ECO:0000313" key="3">
    <source>
        <dbReference type="Proteomes" id="UP000784294"/>
    </source>
</evidence>
<keyword evidence="3" id="KW-1185">Reference proteome</keyword>
<accession>A0A3S5B4P3</accession>
<comment type="caution">
    <text evidence="2">The sequence shown here is derived from an EMBL/GenBank/DDBJ whole genome shotgun (WGS) entry which is preliminary data.</text>
</comment>
<proteinExistence type="predicted"/>
<dbReference type="Proteomes" id="UP000784294">
    <property type="component" value="Unassembled WGS sequence"/>
</dbReference>
<feature type="region of interest" description="Disordered" evidence="1">
    <location>
        <begin position="19"/>
        <end position="62"/>
    </location>
</feature>